<proteinExistence type="predicted"/>
<evidence type="ECO:0000313" key="2">
    <source>
        <dbReference type="Proteomes" id="UP000054477"/>
    </source>
</evidence>
<reference evidence="1 2" key="1">
    <citation type="submission" date="2014-04" db="EMBL/GenBank/DDBJ databases">
        <authorList>
            <consortium name="DOE Joint Genome Institute"/>
            <person name="Kuo A."/>
            <person name="Kohler A."/>
            <person name="Nagy L.G."/>
            <person name="Floudas D."/>
            <person name="Copeland A."/>
            <person name="Barry K.W."/>
            <person name="Cichocki N."/>
            <person name="Veneault-Fourrey C."/>
            <person name="LaButti K."/>
            <person name="Lindquist E.A."/>
            <person name="Lipzen A."/>
            <person name="Lundell T."/>
            <person name="Morin E."/>
            <person name="Murat C."/>
            <person name="Sun H."/>
            <person name="Tunlid A."/>
            <person name="Henrissat B."/>
            <person name="Grigoriev I.V."/>
            <person name="Hibbett D.S."/>
            <person name="Martin F."/>
            <person name="Nordberg H.P."/>
            <person name="Cantor M.N."/>
            <person name="Hua S.X."/>
        </authorList>
    </citation>
    <scope>NUCLEOTIDE SEQUENCE [LARGE SCALE GENOMIC DNA]</scope>
    <source>
        <strain evidence="1 2">LaAM-08-1</strain>
    </source>
</reference>
<gene>
    <name evidence="1" type="ORF">K443DRAFT_585676</name>
</gene>
<sequence>MDGNLATTYTLIHSFLRKQSHNKAADALKKAAKAIVILKDDIEIEGPQLDEIIQIWESIKQNDNTSS</sequence>
<dbReference type="HOGENOM" id="CLU_190892_0_0_1"/>
<organism evidence="1 2">
    <name type="scientific">Laccaria amethystina LaAM-08-1</name>
    <dbReference type="NCBI Taxonomy" id="1095629"/>
    <lineage>
        <taxon>Eukaryota</taxon>
        <taxon>Fungi</taxon>
        <taxon>Dikarya</taxon>
        <taxon>Basidiomycota</taxon>
        <taxon>Agaricomycotina</taxon>
        <taxon>Agaricomycetes</taxon>
        <taxon>Agaricomycetidae</taxon>
        <taxon>Agaricales</taxon>
        <taxon>Agaricineae</taxon>
        <taxon>Hydnangiaceae</taxon>
        <taxon>Laccaria</taxon>
    </lineage>
</organism>
<protein>
    <submittedName>
        <fullName evidence="1">Uncharacterized protein</fullName>
    </submittedName>
</protein>
<dbReference type="AlphaFoldDB" id="A0A0C9YJ88"/>
<dbReference type="STRING" id="1095629.A0A0C9YJ88"/>
<reference evidence="2" key="2">
    <citation type="submission" date="2015-01" db="EMBL/GenBank/DDBJ databases">
        <title>Evolutionary Origins and Diversification of the Mycorrhizal Mutualists.</title>
        <authorList>
            <consortium name="DOE Joint Genome Institute"/>
            <consortium name="Mycorrhizal Genomics Consortium"/>
            <person name="Kohler A."/>
            <person name="Kuo A."/>
            <person name="Nagy L.G."/>
            <person name="Floudas D."/>
            <person name="Copeland A."/>
            <person name="Barry K.W."/>
            <person name="Cichocki N."/>
            <person name="Veneault-Fourrey C."/>
            <person name="LaButti K."/>
            <person name="Lindquist E.A."/>
            <person name="Lipzen A."/>
            <person name="Lundell T."/>
            <person name="Morin E."/>
            <person name="Murat C."/>
            <person name="Riley R."/>
            <person name="Ohm R."/>
            <person name="Sun H."/>
            <person name="Tunlid A."/>
            <person name="Henrissat B."/>
            <person name="Grigoriev I.V."/>
            <person name="Hibbett D.S."/>
            <person name="Martin F."/>
        </authorList>
    </citation>
    <scope>NUCLEOTIDE SEQUENCE [LARGE SCALE GENOMIC DNA]</scope>
    <source>
        <strain evidence="2">LaAM-08-1</strain>
    </source>
</reference>
<dbReference type="EMBL" id="KN838543">
    <property type="protein sequence ID" value="KIK08163.1"/>
    <property type="molecule type" value="Genomic_DNA"/>
</dbReference>
<accession>A0A0C9YJ88</accession>
<dbReference type="Proteomes" id="UP000054477">
    <property type="component" value="Unassembled WGS sequence"/>
</dbReference>
<evidence type="ECO:0000313" key="1">
    <source>
        <dbReference type="EMBL" id="KIK08163.1"/>
    </source>
</evidence>
<name>A0A0C9YJ88_9AGAR</name>
<keyword evidence="2" id="KW-1185">Reference proteome</keyword>